<accession>W7QSI6</accession>
<dbReference type="Proteomes" id="UP000019276">
    <property type="component" value="Unassembled WGS sequence"/>
</dbReference>
<protein>
    <submittedName>
        <fullName evidence="2">Uncharacterized protein</fullName>
    </submittedName>
</protein>
<reference evidence="2 3" key="1">
    <citation type="journal article" date="2014" name="Genome Announc.">
        <title>Draft Genome Sequence of the Agar-Degrading Bacterium Catenovulum sp. Strain DS-2, Isolated from Intestines of Haliotis diversicolor.</title>
        <authorList>
            <person name="Shan D."/>
            <person name="Li X."/>
            <person name="Gu Z."/>
            <person name="Wei G."/>
            <person name="Gao Z."/>
            <person name="Shao Z."/>
        </authorList>
    </citation>
    <scope>NUCLEOTIDE SEQUENCE [LARGE SCALE GENOMIC DNA]</scope>
    <source>
        <strain evidence="2 3">DS-2</strain>
    </source>
</reference>
<keyword evidence="3" id="KW-1185">Reference proteome</keyword>
<evidence type="ECO:0000313" key="2">
    <source>
        <dbReference type="EMBL" id="EWH11992.1"/>
    </source>
</evidence>
<comment type="caution">
    <text evidence="2">The sequence shown here is derived from an EMBL/GenBank/DDBJ whole genome shotgun (WGS) entry which is preliminary data.</text>
</comment>
<dbReference type="EMBL" id="ARZY01000002">
    <property type="protein sequence ID" value="EWH11992.1"/>
    <property type="molecule type" value="Genomic_DNA"/>
</dbReference>
<keyword evidence="1" id="KW-0472">Membrane</keyword>
<dbReference type="STRING" id="1328313.DS2_02373"/>
<dbReference type="AlphaFoldDB" id="W7QSI6"/>
<gene>
    <name evidence="2" type="ORF">DS2_02373</name>
</gene>
<feature type="transmembrane region" description="Helical" evidence="1">
    <location>
        <begin position="47"/>
        <end position="67"/>
    </location>
</feature>
<keyword evidence="1" id="KW-1133">Transmembrane helix</keyword>
<organism evidence="2 3">
    <name type="scientific">Catenovulum agarivorans DS-2</name>
    <dbReference type="NCBI Taxonomy" id="1328313"/>
    <lineage>
        <taxon>Bacteria</taxon>
        <taxon>Pseudomonadati</taxon>
        <taxon>Pseudomonadota</taxon>
        <taxon>Gammaproteobacteria</taxon>
        <taxon>Alteromonadales</taxon>
        <taxon>Alteromonadaceae</taxon>
        <taxon>Catenovulum</taxon>
    </lineage>
</organism>
<feature type="transmembrane region" description="Helical" evidence="1">
    <location>
        <begin position="18"/>
        <end position="41"/>
    </location>
</feature>
<evidence type="ECO:0000256" key="1">
    <source>
        <dbReference type="SAM" id="Phobius"/>
    </source>
</evidence>
<name>W7QSI6_9ALTE</name>
<proteinExistence type="predicted"/>
<sequence length="74" mass="8050">MVSEDKNKGQRHAKMSPLAWLIVISVALLPLLVAFVLPLIGVANGSVTVLTIITVLIAVLVIQLIWAHKNNQKK</sequence>
<evidence type="ECO:0000313" key="3">
    <source>
        <dbReference type="Proteomes" id="UP000019276"/>
    </source>
</evidence>
<keyword evidence="1" id="KW-0812">Transmembrane</keyword>